<keyword evidence="1" id="KW-0812">Transmembrane</keyword>
<accession>A0A4R5TL54</accession>
<evidence type="ECO:0000313" key="2">
    <source>
        <dbReference type="EMBL" id="TDK23300.1"/>
    </source>
</evidence>
<dbReference type="Pfam" id="PF14316">
    <property type="entry name" value="DUF4381"/>
    <property type="match status" value="1"/>
</dbReference>
<feature type="transmembrane region" description="Helical" evidence="1">
    <location>
        <begin position="24"/>
        <end position="41"/>
    </location>
</feature>
<sequence>MAPDLVLRDIHSPPTPPWWPPAPGWWLVAGVVLLALAFVLGRHWRRARARRRAEAVFDRALAQATSPTQRIAAMSELLRRAARTRVAGADRLQGEDWLACLDAADPARPFSDGIGRALLDGGFRRDAGDLDIDALQALARARFLGWTAPR</sequence>
<evidence type="ECO:0000256" key="1">
    <source>
        <dbReference type="SAM" id="Phobius"/>
    </source>
</evidence>
<keyword evidence="3" id="KW-1185">Reference proteome</keyword>
<reference evidence="2 3" key="1">
    <citation type="submission" date="2019-03" db="EMBL/GenBank/DDBJ databases">
        <title>Luteimonas zhaokaii sp.nov., isolated from the rectal contents of Plateau pika in Yushu, Qinghai Province, China.</title>
        <authorList>
            <person name="Zhang G."/>
        </authorList>
    </citation>
    <scope>NUCLEOTIDE SEQUENCE [LARGE SCALE GENOMIC DNA]</scope>
    <source>
        <strain evidence="2 3">B9</strain>
    </source>
</reference>
<evidence type="ECO:0000313" key="3">
    <source>
        <dbReference type="Proteomes" id="UP000294796"/>
    </source>
</evidence>
<keyword evidence="1" id="KW-0472">Membrane</keyword>
<dbReference type="EMBL" id="SMTF01000009">
    <property type="protein sequence ID" value="TDK23300.1"/>
    <property type="molecule type" value="Genomic_DNA"/>
</dbReference>
<dbReference type="Proteomes" id="UP000294796">
    <property type="component" value="Unassembled WGS sequence"/>
</dbReference>
<keyword evidence="1" id="KW-1133">Transmembrane helix</keyword>
<protein>
    <submittedName>
        <fullName evidence="2">DUF4381 domain-containing protein</fullName>
    </submittedName>
</protein>
<organism evidence="2 3">
    <name type="scientific">Luteimonas aestuarii</name>
    <dbReference type="NCBI Taxonomy" id="453837"/>
    <lineage>
        <taxon>Bacteria</taxon>
        <taxon>Pseudomonadati</taxon>
        <taxon>Pseudomonadota</taxon>
        <taxon>Gammaproteobacteria</taxon>
        <taxon>Lysobacterales</taxon>
        <taxon>Lysobacteraceae</taxon>
        <taxon>Luteimonas</taxon>
    </lineage>
</organism>
<name>A0A4R5TL54_9GAMM</name>
<dbReference type="AlphaFoldDB" id="A0A4R5TL54"/>
<dbReference type="InterPro" id="IPR025489">
    <property type="entry name" value="DUF4381"/>
</dbReference>
<comment type="caution">
    <text evidence="2">The sequence shown here is derived from an EMBL/GenBank/DDBJ whole genome shotgun (WGS) entry which is preliminary data.</text>
</comment>
<dbReference type="RefSeq" id="WP_133322292.1">
    <property type="nucleotide sequence ID" value="NZ_SMTF01000009.1"/>
</dbReference>
<gene>
    <name evidence="2" type="ORF">E2F46_11735</name>
</gene>
<dbReference type="OrthoDB" id="283083at2"/>
<proteinExistence type="predicted"/>